<dbReference type="EMBL" id="BGZK01000851">
    <property type="protein sequence ID" value="GBP62862.1"/>
    <property type="molecule type" value="Genomic_DNA"/>
</dbReference>
<keyword evidence="2" id="KW-0472">Membrane</keyword>
<keyword evidence="2" id="KW-0812">Transmembrane</keyword>
<organism evidence="3 4">
    <name type="scientific">Eumeta variegata</name>
    <name type="common">Bagworm moth</name>
    <name type="synonym">Eumeta japonica</name>
    <dbReference type="NCBI Taxonomy" id="151549"/>
    <lineage>
        <taxon>Eukaryota</taxon>
        <taxon>Metazoa</taxon>
        <taxon>Ecdysozoa</taxon>
        <taxon>Arthropoda</taxon>
        <taxon>Hexapoda</taxon>
        <taxon>Insecta</taxon>
        <taxon>Pterygota</taxon>
        <taxon>Neoptera</taxon>
        <taxon>Endopterygota</taxon>
        <taxon>Lepidoptera</taxon>
        <taxon>Glossata</taxon>
        <taxon>Ditrysia</taxon>
        <taxon>Tineoidea</taxon>
        <taxon>Psychidae</taxon>
        <taxon>Oiketicinae</taxon>
        <taxon>Eumeta</taxon>
    </lineage>
</organism>
<proteinExistence type="predicted"/>
<feature type="transmembrane region" description="Helical" evidence="2">
    <location>
        <begin position="138"/>
        <end position="159"/>
    </location>
</feature>
<keyword evidence="2" id="KW-1133">Transmembrane helix</keyword>
<evidence type="ECO:0000313" key="3">
    <source>
        <dbReference type="EMBL" id="GBP62862.1"/>
    </source>
</evidence>
<feature type="transmembrane region" description="Helical" evidence="2">
    <location>
        <begin position="59"/>
        <end position="90"/>
    </location>
</feature>
<gene>
    <name evidence="3" type="ORF">EVAR_44717_1</name>
</gene>
<feature type="region of interest" description="Disordered" evidence="1">
    <location>
        <begin position="365"/>
        <end position="390"/>
    </location>
</feature>
<dbReference type="OrthoDB" id="6819313at2759"/>
<keyword evidence="4" id="KW-1185">Reference proteome</keyword>
<reference evidence="3 4" key="1">
    <citation type="journal article" date="2019" name="Commun. Biol.">
        <title>The bagworm genome reveals a unique fibroin gene that provides high tensile strength.</title>
        <authorList>
            <person name="Kono N."/>
            <person name="Nakamura H."/>
            <person name="Ohtoshi R."/>
            <person name="Tomita M."/>
            <person name="Numata K."/>
            <person name="Arakawa K."/>
        </authorList>
    </citation>
    <scope>NUCLEOTIDE SEQUENCE [LARGE SCALE GENOMIC DNA]</scope>
</reference>
<name>A0A4C1XIQ7_EUMVA</name>
<sequence>MIHLLSYVGVSHSGEVCLWTILGLLRCIFDATSFKFNTNLKQAWYVSMPPPLAPPVARVLRAVICGVVFVQCLTVYAYLASYIILLYPVFLEERSTLVLPWLLLTAVRQLLCELLSLSTGLAACVFLGAARAPCIKFVVFKIIFFGPWLYVWMLLFDYYKVLKVVKIFKNIPTKVPAADPDHAIELAVRRRRTKSLLEEERLRRIITATLVREIPAPTQIQNAPGEGQPPSPATRIRPRIRYGDDQESTIKIGECLHRNKHIIDKHSSGLNETNHITTSVQEQERADQQPDIADAAPTLVDAETCDDWLCNDVTIPRGSDRVLEQFSLMMLRLATFIQREGTDPRRMFNYSESDVTQQNPICDTNVEENEETPPQVGSKGSTTAAYLRDYPNIFRTRRADPT</sequence>
<comment type="caution">
    <text evidence="3">The sequence shown here is derived from an EMBL/GenBank/DDBJ whole genome shotgun (WGS) entry which is preliminary data.</text>
</comment>
<evidence type="ECO:0000313" key="4">
    <source>
        <dbReference type="Proteomes" id="UP000299102"/>
    </source>
</evidence>
<evidence type="ECO:0000256" key="1">
    <source>
        <dbReference type="SAM" id="MobiDB-lite"/>
    </source>
</evidence>
<accession>A0A4C1XIQ7</accession>
<protein>
    <submittedName>
        <fullName evidence="3">Uncharacterized protein</fullName>
    </submittedName>
</protein>
<dbReference type="Proteomes" id="UP000299102">
    <property type="component" value="Unassembled WGS sequence"/>
</dbReference>
<feature type="transmembrane region" description="Helical" evidence="2">
    <location>
        <begin position="110"/>
        <end position="132"/>
    </location>
</feature>
<evidence type="ECO:0000256" key="2">
    <source>
        <dbReference type="SAM" id="Phobius"/>
    </source>
</evidence>
<dbReference type="AlphaFoldDB" id="A0A4C1XIQ7"/>